<dbReference type="Proteomes" id="UP000078240">
    <property type="component" value="Unassembled WGS sequence"/>
</dbReference>
<keyword evidence="10" id="KW-1185">Reference proteome</keyword>
<feature type="compositionally biased region" description="Gly residues" evidence="5">
    <location>
        <begin position="43"/>
        <end position="72"/>
    </location>
</feature>
<dbReference type="GO" id="GO:0016020">
    <property type="term" value="C:membrane"/>
    <property type="evidence" value="ECO:0007669"/>
    <property type="project" value="UniProtKB-SubCell"/>
</dbReference>
<dbReference type="OMA" id="PPPYHDW"/>
<dbReference type="EMBL" id="LSBH01000007">
    <property type="protein sequence ID" value="OAQ76244.1"/>
    <property type="molecule type" value="Genomic_DNA"/>
</dbReference>
<name>A0A179GPN6_PURLI</name>
<dbReference type="Proteomes" id="UP000078340">
    <property type="component" value="Unassembled WGS sequence"/>
</dbReference>
<evidence type="ECO:0000256" key="4">
    <source>
        <dbReference type="ARBA" id="ARBA00023136"/>
    </source>
</evidence>
<dbReference type="PANTHER" id="PTHR12864">
    <property type="entry name" value="RAN BINDING PROTEIN 9-RELATED"/>
    <property type="match status" value="1"/>
</dbReference>
<proteinExistence type="predicted"/>
<dbReference type="EMBL" id="JAWRVI010000010">
    <property type="protein sequence ID" value="KAK4091796.1"/>
    <property type="molecule type" value="Genomic_DNA"/>
</dbReference>
<reference evidence="6 10" key="3">
    <citation type="journal article" date="2024" name="Microbiol. Resour. Announc.">
        <title>Genome annotations for the ascomycete fungi Trichoderma harzianum, Trichoderma aggressivum, and Purpureocillium lilacinum.</title>
        <authorList>
            <person name="Beijen E.P.W."/>
            <person name="Ohm R.A."/>
        </authorList>
    </citation>
    <scope>NUCLEOTIDE SEQUENCE [LARGE SCALE GENOMIC DNA]</scope>
    <source>
        <strain evidence="6 10">CBS 150709</strain>
    </source>
</reference>
<reference evidence="8 9" key="1">
    <citation type="submission" date="2016-02" db="EMBL/GenBank/DDBJ databases">
        <title>Biosynthesis of antibiotic leucinostatins and their inhibition on Phytophthora in bio-control Purpureocillium lilacinum.</title>
        <authorList>
            <person name="Wang G."/>
            <person name="Liu Z."/>
            <person name="Lin R."/>
            <person name="Li E."/>
            <person name="Mao Z."/>
            <person name="Ling J."/>
            <person name="Yin W."/>
            <person name="Xie B."/>
        </authorList>
    </citation>
    <scope>NUCLEOTIDE SEQUENCE [LARGE SCALE GENOMIC DNA]</scope>
    <source>
        <strain evidence="7">PLBJ-1</strain>
        <strain evidence="8">PLFJ-1</strain>
    </source>
</reference>
<feature type="compositionally biased region" description="Low complexity" evidence="5">
    <location>
        <begin position="21"/>
        <end position="41"/>
    </location>
</feature>
<gene>
    <name evidence="6" type="ORF">Purlil1_3635</name>
    <name evidence="7" type="ORF">VFPBJ_08604</name>
    <name evidence="8" type="ORF">VFPFJ_09816</name>
</gene>
<evidence type="ECO:0000313" key="8">
    <source>
        <dbReference type="EMBL" id="OAQ79330.1"/>
    </source>
</evidence>
<evidence type="ECO:0000313" key="7">
    <source>
        <dbReference type="EMBL" id="OAQ76244.1"/>
    </source>
</evidence>
<dbReference type="GeneID" id="28891934"/>
<organism evidence="8 9">
    <name type="scientific">Purpureocillium lilacinum</name>
    <name type="common">Paecilomyces lilacinus</name>
    <dbReference type="NCBI Taxonomy" id="33203"/>
    <lineage>
        <taxon>Eukaryota</taxon>
        <taxon>Fungi</taxon>
        <taxon>Dikarya</taxon>
        <taxon>Ascomycota</taxon>
        <taxon>Pezizomycotina</taxon>
        <taxon>Sordariomycetes</taxon>
        <taxon>Hypocreomycetidae</taxon>
        <taxon>Hypocreales</taxon>
        <taxon>Ophiocordycipitaceae</taxon>
        <taxon>Purpureocillium</taxon>
    </lineage>
</organism>
<evidence type="ECO:0000313" key="9">
    <source>
        <dbReference type="Proteomes" id="UP000078340"/>
    </source>
</evidence>
<dbReference type="InterPro" id="IPR043136">
    <property type="entry name" value="B30.2/SPRY_sf"/>
</dbReference>
<evidence type="ECO:0000256" key="5">
    <source>
        <dbReference type="SAM" id="MobiDB-lite"/>
    </source>
</evidence>
<dbReference type="AlphaFoldDB" id="A0A179GPN6"/>
<keyword evidence="2" id="KW-0812">Transmembrane</keyword>
<evidence type="ECO:0000256" key="2">
    <source>
        <dbReference type="ARBA" id="ARBA00022692"/>
    </source>
</evidence>
<dbReference type="KEGG" id="plj:28891934"/>
<dbReference type="Gene3D" id="2.60.120.920">
    <property type="match status" value="1"/>
</dbReference>
<dbReference type="RefSeq" id="XP_018174347.1">
    <property type="nucleotide sequence ID" value="XM_018326885.1"/>
</dbReference>
<comment type="subcellular location">
    <subcellularLocation>
        <location evidence="1">Membrane</location>
    </subcellularLocation>
</comment>
<evidence type="ECO:0000313" key="10">
    <source>
        <dbReference type="Proteomes" id="UP001287286"/>
    </source>
</evidence>
<evidence type="ECO:0000256" key="3">
    <source>
        <dbReference type="ARBA" id="ARBA00022989"/>
    </source>
</evidence>
<sequence>MCFGSKDAGGGGGDDEPAPRPAQQQQQSEKKQQQQQQQPRPFSGGGSDVKGKQSHGGGGPGDGGYASGGGPSGLQRADEYAPPAGPPPGQQTQYAPPSGPPPGQQTQYAPPSGPPPGQQTQYAPPSGPPPGQQTQYAPPAGPPPGRQGDYAPPTGPPPEKRQDDYAPPPGPPPASNDWAAPPKDAPPDQAHSKFEHDWQAAVPDTSLFPDPPPFFSGYDRSHTTNASEEEAIAGEQWCEQYPLARPLVLDEAGQAALQDYNFRLIEPVGFNGSLNWLGKGHWAASTAKGSPDRCIISYPPLYVVNQHDPTRTQQAKTIYYEVKLLGSSRETSVAMGFAALPYPSFRMPGWHRGSLAVHGDDGHKFINDRWGGKDFTGEFRRGDTYGLGVTLRPPPGGGAHPKVDIFFTRNGTRVGGWDLHEETDAEQDLPVTGLEGFHDLSCAVGTFDAVSFEVVLDPAKWMYRDVQ</sequence>
<dbReference type="CDD" id="cd12910">
    <property type="entry name" value="SPRY_SSH4_like"/>
    <property type="match status" value="1"/>
</dbReference>
<dbReference type="EMBL" id="LSBI01000010">
    <property type="protein sequence ID" value="OAQ79330.1"/>
    <property type="molecule type" value="Genomic_DNA"/>
</dbReference>
<evidence type="ECO:0000313" key="6">
    <source>
        <dbReference type="EMBL" id="KAK4091796.1"/>
    </source>
</evidence>
<keyword evidence="4" id="KW-0472">Membrane</keyword>
<comment type="caution">
    <text evidence="8">The sequence shown here is derived from an EMBL/GenBank/DDBJ whole genome shotgun (WGS) entry which is preliminary data.</text>
</comment>
<dbReference type="OrthoDB" id="25503at2759"/>
<feature type="region of interest" description="Disordered" evidence="5">
    <location>
        <begin position="1"/>
        <end position="229"/>
    </location>
</feature>
<accession>A0A179GPN6</accession>
<protein>
    <submittedName>
        <fullName evidence="8">SPRY domain-containing protein</fullName>
    </submittedName>
</protein>
<keyword evidence="3" id="KW-1133">Transmembrane helix</keyword>
<dbReference type="Proteomes" id="UP001287286">
    <property type="component" value="Unassembled WGS sequence"/>
</dbReference>
<reference evidence="6" key="2">
    <citation type="submission" date="2023-11" db="EMBL/GenBank/DDBJ databases">
        <authorList>
            <person name="Beijen E."/>
            <person name="Ohm R.A."/>
        </authorList>
    </citation>
    <scope>NUCLEOTIDE SEQUENCE</scope>
    <source>
        <strain evidence="6">CBS 150709</strain>
    </source>
</reference>
<dbReference type="InterPro" id="IPR050618">
    <property type="entry name" value="Ubq-SigPath_Reg"/>
</dbReference>
<dbReference type="STRING" id="33203.A0A179GPN6"/>
<evidence type="ECO:0000256" key="1">
    <source>
        <dbReference type="ARBA" id="ARBA00004370"/>
    </source>
</evidence>
<dbReference type="InterPro" id="IPR035780">
    <property type="entry name" value="SPRY_Ssh4-like"/>
</dbReference>